<evidence type="ECO:0000313" key="3">
    <source>
        <dbReference type="EMBL" id="QEL13482.1"/>
    </source>
</evidence>
<protein>
    <submittedName>
        <fullName evidence="3">Type II/IV secretion system protein</fullName>
    </submittedName>
</protein>
<dbReference type="Gene3D" id="3.30.300.160">
    <property type="entry name" value="Type II secretion system, protein E, N-terminal domain"/>
    <property type="match status" value="1"/>
</dbReference>
<evidence type="ECO:0000259" key="2">
    <source>
        <dbReference type="Pfam" id="PF05157"/>
    </source>
</evidence>
<keyword evidence="4" id="KW-1185">Reference proteome</keyword>
<feature type="domain" description="Type II secretion system protein GspE N-terminal" evidence="2">
    <location>
        <begin position="32"/>
        <end position="106"/>
    </location>
</feature>
<accession>A0A5C1A6M1</accession>
<organism evidence="3 4">
    <name type="scientific">Limnoglobus roseus</name>
    <dbReference type="NCBI Taxonomy" id="2598579"/>
    <lineage>
        <taxon>Bacteria</taxon>
        <taxon>Pseudomonadati</taxon>
        <taxon>Planctomycetota</taxon>
        <taxon>Planctomycetia</taxon>
        <taxon>Gemmatales</taxon>
        <taxon>Gemmataceae</taxon>
        <taxon>Limnoglobus</taxon>
    </lineage>
</organism>
<dbReference type="KEGG" id="lrs:PX52LOC_00339"/>
<feature type="coiled-coil region" evidence="1">
    <location>
        <begin position="523"/>
        <end position="565"/>
    </location>
</feature>
<dbReference type="SUPFAM" id="SSF160246">
    <property type="entry name" value="EspE N-terminal domain-like"/>
    <property type="match status" value="1"/>
</dbReference>
<dbReference type="AlphaFoldDB" id="A0A5C1A6M1"/>
<keyword evidence="1" id="KW-0175">Coiled coil</keyword>
<dbReference type="OrthoDB" id="235590at2"/>
<dbReference type="Pfam" id="PF05157">
    <property type="entry name" value="MshEN"/>
    <property type="match status" value="1"/>
</dbReference>
<dbReference type="InterPro" id="IPR037257">
    <property type="entry name" value="T2SS_E_N_sf"/>
</dbReference>
<proteinExistence type="predicted"/>
<evidence type="ECO:0000256" key="1">
    <source>
        <dbReference type="SAM" id="Coils"/>
    </source>
</evidence>
<name>A0A5C1A6M1_9BACT</name>
<dbReference type="InterPro" id="IPR007831">
    <property type="entry name" value="T2SS_GspE_N"/>
</dbReference>
<evidence type="ECO:0000313" key="4">
    <source>
        <dbReference type="Proteomes" id="UP000324974"/>
    </source>
</evidence>
<sequence length="609" mass="68014">MALDYKFISRAGTMAPPSIANGTKSVSGSPLFLVPRSVIELIPESVARENNILPIASSAETLTVAAANANDILLADKLSFIIARKIKLVEFPRAVIFAAIAHHYGRVPTESIDSMLAEFTDTAIEFTQVAGAAQPTWAKAKSRGRKGKAGVDYMGGMPSLDEDDDSTDFELNLGLSKTGPRRYHLDEMADGRRFDSYTGPPGSGFDHTPSPVREGMFFLTLPEGHRVVVTDKSGRMKVVVGPARILTWGKTVQKMSHYVAHPGEFLVVRYRDGRQENLGGPCEIWFDPRIHLTVNKQDALQIALKEAVVVYSQTGPTVSRRIVHGPALYVPAPGEWLHTFTWHGSDGGSSGTQKTAKGLIFQKLWLMPDQMYHDVPEVRTADDAVLTIKLMIFFELLDIDRMLDTTHDPIGDFVNAATSDVVDFTGRHTFEEFKKETGKLNEMDTYRQLTVRAAQTGYRINKVVYRGYAAPDRLQAMHDQAIEARTKLELDRATEEQAQELEDFRLNAQMQRAAKRRTEQATEATAELELQRQRQDAELAQTKRSADLQQDIRRANDQRQREHLESLKGMSVDLTAFLTQNRADRVIELRGTGNGNGTHVHIDRLEEKE</sequence>
<gene>
    <name evidence="3" type="ORF">PX52LOC_00339</name>
</gene>
<dbReference type="Proteomes" id="UP000324974">
    <property type="component" value="Chromosome"/>
</dbReference>
<reference evidence="4" key="1">
    <citation type="submission" date="2019-08" db="EMBL/GenBank/DDBJ databases">
        <title>Limnoglobus roseus gen. nov., sp. nov., a novel freshwater planctomycete with a giant genome from the family Gemmataceae.</title>
        <authorList>
            <person name="Kulichevskaya I.S."/>
            <person name="Naumoff D.G."/>
            <person name="Miroshnikov K."/>
            <person name="Ivanova A."/>
            <person name="Philippov D.A."/>
            <person name="Hakobyan A."/>
            <person name="Rijpstra I.C."/>
            <person name="Sinninghe Damste J.S."/>
            <person name="Liesack W."/>
            <person name="Dedysh S.N."/>
        </authorList>
    </citation>
    <scope>NUCLEOTIDE SEQUENCE [LARGE SCALE GENOMIC DNA]</scope>
    <source>
        <strain evidence="4">PX52</strain>
    </source>
</reference>
<dbReference type="EMBL" id="CP042425">
    <property type="protein sequence ID" value="QEL13482.1"/>
    <property type="molecule type" value="Genomic_DNA"/>
</dbReference>